<dbReference type="GeneID" id="17352786"/>
<dbReference type="OrthoDB" id="195817at2759"/>
<dbReference type="KEGG" id="cvr:CHLNCDRAFT_136911"/>
<reference evidence="12 13" key="1">
    <citation type="journal article" date="2010" name="Plant Cell">
        <title>The Chlorella variabilis NC64A genome reveals adaptation to photosymbiosis, coevolution with viruses, and cryptic sex.</title>
        <authorList>
            <person name="Blanc G."/>
            <person name="Duncan G."/>
            <person name="Agarkova I."/>
            <person name="Borodovsky M."/>
            <person name="Gurnon J."/>
            <person name="Kuo A."/>
            <person name="Lindquist E."/>
            <person name="Lucas S."/>
            <person name="Pangilinan J."/>
            <person name="Polle J."/>
            <person name="Salamov A."/>
            <person name="Terry A."/>
            <person name="Yamada T."/>
            <person name="Dunigan D.D."/>
            <person name="Grigoriev I.V."/>
            <person name="Claverie J.M."/>
            <person name="Van Etten J.L."/>
        </authorList>
    </citation>
    <scope>NUCLEOTIDE SEQUENCE [LARGE SCALE GENOMIC DNA]</scope>
    <source>
        <strain evidence="12 13">NC64A</strain>
    </source>
</reference>
<comment type="subcellular location">
    <subcellularLocation>
        <location evidence="1">Endomembrane system</location>
        <topology evidence="1">Multi-pass membrane protein</topology>
    </subcellularLocation>
</comment>
<organism evidence="13">
    <name type="scientific">Chlorella variabilis</name>
    <name type="common">Green alga</name>
    <dbReference type="NCBI Taxonomy" id="554065"/>
    <lineage>
        <taxon>Eukaryota</taxon>
        <taxon>Viridiplantae</taxon>
        <taxon>Chlorophyta</taxon>
        <taxon>core chlorophytes</taxon>
        <taxon>Trebouxiophyceae</taxon>
        <taxon>Chlorellales</taxon>
        <taxon>Chlorellaceae</taxon>
        <taxon>Chlorella clade</taxon>
        <taxon>Chlorella</taxon>
    </lineage>
</organism>
<evidence type="ECO:0000256" key="5">
    <source>
        <dbReference type="ARBA" id="ARBA00022692"/>
    </source>
</evidence>
<gene>
    <name evidence="12" type="ORF">CHLNCDRAFT_136911</name>
</gene>
<dbReference type="InterPro" id="IPR007866">
    <property type="entry name" value="TRIC_channel"/>
</dbReference>
<keyword evidence="10" id="KW-0472">Membrane</keyword>
<dbReference type="InParanoid" id="E1ZLK0"/>
<accession>E1ZLK0</accession>
<evidence type="ECO:0000256" key="8">
    <source>
        <dbReference type="ARBA" id="ARBA00022989"/>
    </source>
</evidence>
<dbReference type="GO" id="GO:0016020">
    <property type="term" value="C:membrane"/>
    <property type="evidence" value="ECO:0007669"/>
    <property type="project" value="InterPro"/>
</dbReference>
<keyword evidence="13" id="KW-1185">Reference proteome</keyword>
<protein>
    <submittedName>
        <fullName evidence="12">Uncharacterized protein</fullName>
    </submittedName>
</protein>
<dbReference type="GO" id="GO:0042802">
    <property type="term" value="F:identical protein binding"/>
    <property type="evidence" value="ECO:0007669"/>
    <property type="project" value="InterPro"/>
</dbReference>
<evidence type="ECO:0000256" key="3">
    <source>
        <dbReference type="ARBA" id="ARBA00022448"/>
    </source>
</evidence>
<dbReference type="PANTHER" id="PTHR12454">
    <property type="entry name" value="TRIMERIC INTRACELLULAR CATION CHANNEL"/>
    <property type="match status" value="1"/>
</dbReference>
<dbReference type="PANTHER" id="PTHR12454:SF11">
    <property type="entry name" value="GH25683P"/>
    <property type="match status" value="1"/>
</dbReference>
<evidence type="ECO:0000256" key="10">
    <source>
        <dbReference type="ARBA" id="ARBA00023136"/>
    </source>
</evidence>
<evidence type="ECO:0000313" key="12">
    <source>
        <dbReference type="EMBL" id="EFN53280.1"/>
    </source>
</evidence>
<comment type="similarity">
    <text evidence="2">Belongs to the TMEM38 family.</text>
</comment>
<evidence type="ECO:0000256" key="9">
    <source>
        <dbReference type="ARBA" id="ARBA00023065"/>
    </source>
</evidence>
<keyword evidence="5" id="KW-0812">Transmembrane</keyword>
<name>E1ZLK0_CHLVA</name>
<proteinExistence type="inferred from homology"/>
<keyword evidence="6" id="KW-0631">Potassium channel</keyword>
<dbReference type="GO" id="GO:0012505">
    <property type="term" value="C:endomembrane system"/>
    <property type="evidence" value="ECO:0007669"/>
    <property type="project" value="UniProtKB-SubCell"/>
</dbReference>
<dbReference type="Proteomes" id="UP000008141">
    <property type="component" value="Unassembled WGS sequence"/>
</dbReference>
<dbReference type="eggNOG" id="ENOG502SPXI">
    <property type="taxonomic scope" value="Eukaryota"/>
</dbReference>
<evidence type="ECO:0000256" key="4">
    <source>
        <dbReference type="ARBA" id="ARBA00022538"/>
    </source>
</evidence>
<dbReference type="EMBL" id="GL433852">
    <property type="protein sequence ID" value="EFN53280.1"/>
    <property type="molecule type" value="Genomic_DNA"/>
</dbReference>
<dbReference type="GO" id="GO:0005267">
    <property type="term" value="F:potassium channel activity"/>
    <property type="evidence" value="ECO:0007669"/>
    <property type="project" value="UniProtKB-KW"/>
</dbReference>
<evidence type="ECO:0000256" key="7">
    <source>
        <dbReference type="ARBA" id="ARBA00022958"/>
    </source>
</evidence>
<keyword evidence="11" id="KW-0407">Ion channel</keyword>
<dbReference type="RefSeq" id="XP_005845382.1">
    <property type="nucleotide sequence ID" value="XM_005845320.1"/>
</dbReference>
<evidence type="ECO:0000256" key="1">
    <source>
        <dbReference type="ARBA" id="ARBA00004127"/>
    </source>
</evidence>
<keyword evidence="4" id="KW-0633">Potassium transport</keyword>
<keyword evidence="7" id="KW-0630">Potassium</keyword>
<dbReference type="AlphaFoldDB" id="E1ZLK0"/>
<keyword evidence="9" id="KW-0406">Ion transport</keyword>
<evidence type="ECO:0000313" key="13">
    <source>
        <dbReference type="Proteomes" id="UP000008141"/>
    </source>
</evidence>
<evidence type="ECO:0000256" key="11">
    <source>
        <dbReference type="ARBA" id="ARBA00023303"/>
    </source>
</evidence>
<keyword evidence="8" id="KW-1133">Transmembrane helix</keyword>
<dbReference type="Pfam" id="PF05197">
    <property type="entry name" value="TRIC"/>
    <property type="match status" value="1"/>
</dbReference>
<sequence length="174" mass="18455">MSALMLQSPDTAAVGLFARNEIGICYVLAWWAYHYFPGGWVARAADLPPFRAACKVARSILRANTVVHRVNAAVKLHPGVVAAPLVLGTLGGCGGRLLVDAFSHCAGYKQGPNELSHPGYVLRSAATGALLQYLLVHVSGVLTSQQGLGLVISLYVAHSLATDLTYLRLSLQCT</sequence>
<evidence type="ECO:0000256" key="2">
    <source>
        <dbReference type="ARBA" id="ARBA00005766"/>
    </source>
</evidence>
<keyword evidence="3" id="KW-0813">Transport</keyword>
<evidence type="ECO:0000256" key="6">
    <source>
        <dbReference type="ARBA" id="ARBA00022826"/>
    </source>
</evidence>